<organism evidence="2 3">
    <name type="scientific">Polyrhizophydium stewartii</name>
    <dbReference type="NCBI Taxonomy" id="2732419"/>
    <lineage>
        <taxon>Eukaryota</taxon>
        <taxon>Fungi</taxon>
        <taxon>Fungi incertae sedis</taxon>
        <taxon>Chytridiomycota</taxon>
        <taxon>Chytridiomycota incertae sedis</taxon>
        <taxon>Chytridiomycetes</taxon>
        <taxon>Rhizophydiales</taxon>
        <taxon>Rhizophydiales incertae sedis</taxon>
        <taxon>Polyrhizophydium</taxon>
    </lineage>
</organism>
<comment type="caution">
    <text evidence="2">The sequence shown here is derived from an EMBL/GenBank/DDBJ whole genome shotgun (WGS) entry which is preliminary data.</text>
</comment>
<dbReference type="EMBL" id="JADGIZ020000041">
    <property type="protein sequence ID" value="KAL2913793.1"/>
    <property type="molecule type" value="Genomic_DNA"/>
</dbReference>
<feature type="compositionally biased region" description="Low complexity" evidence="1">
    <location>
        <begin position="90"/>
        <end position="102"/>
    </location>
</feature>
<name>A0ABR4N2L0_9FUNG</name>
<evidence type="ECO:0000256" key="1">
    <source>
        <dbReference type="SAM" id="MobiDB-lite"/>
    </source>
</evidence>
<feature type="compositionally biased region" description="Basic and acidic residues" evidence="1">
    <location>
        <begin position="157"/>
        <end position="173"/>
    </location>
</feature>
<sequence>MAKRVADSGMLERLQLSRRSWMSTAFSRCLTPFPHEAARIGAGGGGGHAGGENAGPSAASACGSVPDAARCSQHNNNGPDRDEQTTGQHARAVGARTAVAAAQGGGTAGHRDDGEPRRSMTSVETLGVATLVIGPHIFYNTTFYRAAFVSEPRKKRGREDADDKSNDRGHGDGGDGVAVAPHEASQACDPDMEVGPGLDLARRRLVVRDQSPSSVRGTRAASPAYDLFDQEYAPSGLRLFGGDAELGPPIGTLAGSDTAAGIHSLMMAHGPSSMGLLGHGDLAGLVDSKTVGTPVLTHTPPMAPPMASEGMRRYMPPEMSAAQHHFDGIPRGLGLVSVPGCVAPGDITQHAATPVRFHPPPPPSMPQQSISAYSGSMFSMGPAPLPHHMLYARYNRHNTEYGPPPPHRQHQQQHFGTCNGSASYAHSSAASALPRAAIPPYQRAYDHDHAGFYGHAHEGDYTHQQHHASHVHPGTLDPRSMHPYHFAPNEYVRAPSTFGSLTGTDPRQHSWQSQYGTLSCQNDSKASACSISETLNRTPFGSAHHMNAETPQVSAAAANTPALAIQLTPSRPADTPQITQSTPGAAFEVTPAAHAEPTHADPALDSNATRTARADTSSSREPRSIFDVLFEFAECPGLRWVVPKNTLFEVHGDAAPFSITMAAHLPYKHQGILMRIDGASDAIVQALTTTLHDTRISMRFMLKKMSFFALARPREGRTTIQRYIYGADLDAAEEGAAVHFTRGAAARKDSARTKPVSKPGRKAVAKDPAKQPSAVAPKKRRVPIKQAPDVHLLGQALVLPPPQAAPIHPGQEQGRASGHSHGAVHLGHAPSAESV</sequence>
<keyword evidence="3" id="KW-1185">Reference proteome</keyword>
<accession>A0ABR4N2L0</accession>
<feature type="region of interest" description="Disordered" evidence="1">
    <location>
        <begin position="152"/>
        <end position="180"/>
    </location>
</feature>
<feature type="compositionally biased region" description="Gly residues" evidence="1">
    <location>
        <begin position="44"/>
        <end position="53"/>
    </location>
</feature>
<feature type="region of interest" description="Disordered" evidence="1">
    <location>
        <begin position="742"/>
        <end position="783"/>
    </location>
</feature>
<evidence type="ECO:0000313" key="2">
    <source>
        <dbReference type="EMBL" id="KAL2913793.1"/>
    </source>
</evidence>
<dbReference type="Proteomes" id="UP001527925">
    <property type="component" value="Unassembled WGS sequence"/>
</dbReference>
<evidence type="ECO:0000313" key="3">
    <source>
        <dbReference type="Proteomes" id="UP001527925"/>
    </source>
</evidence>
<feature type="region of interest" description="Disordered" evidence="1">
    <location>
        <begin position="799"/>
        <end position="835"/>
    </location>
</feature>
<gene>
    <name evidence="2" type="ORF">HK105_206672</name>
</gene>
<feature type="compositionally biased region" description="Basic and acidic residues" evidence="1">
    <location>
        <begin position="109"/>
        <end position="118"/>
    </location>
</feature>
<feature type="region of interest" description="Disordered" evidence="1">
    <location>
        <begin position="595"/>
        <end position="618"/>
    </location>
</feature>
<feature type="region of interest" description="Disordered" evidence="1">
    <location>
        <begin position="403"/>
        <end position="422"/>
    </location>
</feature>
<feature type="region of interest" description="Disordered" evidence="1">
    <location>
        <begin position="44"/>
        <end position="120"/>
    </location>
</feature>
<feature type="compositionally biased region" description="Polar residues" evidence="1">
    <location>
        <begin position="606"/>
        <end position="617"/>
    </location>
</feature>
<protein>
    <submittedName>
        <fullName evidence="2">Uncharacterized protein</fullName>
    </submittedName>
</protein>
<proteinExistence type="predicted"/>
<reference evidence="2 3" key="1">
    <citation type="submission" date="2023-09" db="EMBL/GenBank/DDBJ databases">
        <title>Pangenome analysis of Batrachochytrium dendrobatidis and related Chytrids.</title>
        <authorList>
            <person name="Yacoub M.N."/>
            <person name="Stajich J.E."/>
            <person name="James T.Y."/>
        </authorList>
    </citation>
    <scope>NUCLEOTIDE SEQUENCE [LARGE SCALE GENOMIC DNA]</scope>
    <source>
        <strain evidence="2 3">JEL0888</strain>
    </source>
</reference>